<dbReference type="PATRIC" id="fig|1280954.3.peg.3740"/>
<name>A0A062VBM9_9PROT</name>
<organism evidence="3 4">
    <name type="scientific">Hyphomonas polymorpha PS728</name>
    <dbReference type="NCBI Taxonomy" id="1280954"/>
    <lineage>
        <taxon>Bacteria</taxon>
        <taxon>Pseudomonadati</taxon>
        <taxon>Pseudomonadota</taxon>
        <taxon>Alphaproteobacteria</taxon>
        <taxon>Hyphomonadales</taxon>
        <taxon>Hyphomonadaceae</taxon>
        <taxon>Hyphomonas</taxon>
    </lineage>
</organism>
<feature type="signal peptide" evidence="2">
    <location>
        <begin position="1"/>
        <end position="25"/>
    </location>
</feature>
<feature type="transmembrane region" description="Helical" evidence="1">
    <location>
        <begin position="118"/>
        <end position="136"/>
    </location>
</feature>
<reference evidence="3 4" key="1">
    <citation type="journal article" date="2014" name="Antonie Van Leeuwenhoek">
        <title>Hyphomonas beringensis sp. nov. and Hyphomonas chukchiensis sp. nov., isolated from surface seawater of the Bering Sea and Chukchi Sea.</title>
        <authorList>
            <person name="Li C."/>
            <person name="Lai Q."/>
            <person name="Li G."/>
            <person name="Dong C."/>
            <person name="Wang J."/>
            <person name="Liao Y."/>
            <person name="Shao Z."/>
        </authorList>
    </citation>
    <scope>NUCLEOTIDE SEQUENCE [LARGE SCALE GENOMIC DNA]</scope>
    <source>
        <strain evidence="3 4">PS728</strain>
    </source>
</reference>
<sequence>MSLVRSSALALAASVFLFVGAPALAQNRPPSAAPPTEYSDEADPEYYDDYGYETDYNGSSVGTDVSAVERAHRAYLRDGDLQLARPEQADIEIEPREPPGWIRAIGEFLEALGPLFKLIFWIAAGAVILGLLYFLFGEAIRMWLGFTRKEKVKAVDDVLTDIRPDADRARSLLEEADALARDGRFAEAVHLLLFRSIEDVQERLEGGVPTSLTAREIAGLGSLPDRARRALRPIIQIVENSFFGGRDVDAEGWQSARRSYEDFAFGEGWA</sequence>
<gene>
    <name evidence="3" type="ORF">HPO_18590</name>
</gene>
<comment type="caution">
    <text evidence="3">The sequence shown here is derived from an EMBL/GenBank/DDBJ whole genome shotgun (WGS) entry which is preliminary data.</text>
</comment>
<dbReference type="Proteomes" id="UP000027100">
    <property type="component" value="Unassembled WGS sequence"/>
</dbReference>
<accession>A0A062VBM9</accession>
<evidence type="ECO:0000313" key="3">
    <source>
        <dbReference type="EMBL" id="KCZ96722.1"/>
    </source>
</evidence>
<evidence type="ECO:0000313" key="4">
    <source>
        <dbReference type="Proteomes" id="UP000027100"/>
    </source>
</evidence>
<dbReference type="EMBL" id="ARYM01000036">
    <property type="protein sequence ID" value="KCZ96722.1"/>
    <property type="molecule type" value="Genomic_DNA"/>
</dbReference>
<evidence type="ECO:0000256" key="2">
    <source>
        <dbReference type="SAM" id="SignalP"/>
    </source>
</evidence>
<keyword evidence="2" id="KW-0732">Signal</keyword>
<keyword evidence="4" id="KW-1185">Reference proteome</keyword>
<dbReference type="STRING" id="1280954.HPO_18590"/>
<evidence type="ECO:0008006" key="5">
    <source>
        <dbReference type="Google" id="ProtNLM"/>
    </source>
</evidence>
<dbReference type="eggNOG" id="ENOG5032V5I">
    <property type="taxonomic scope" value="Bacteria"/>
</dbReference>
<feature type="chain" id="PRO_5001615186" description="DUF4129 domain-containing protein" evidence="2">
    <location>
        <begin position="26"/>
        <end position="270"/>
    </location>
</feature>
<keyword evidence="1" id="KW-0472">Membrane</keyword>
<evidence type="ECO:0000256" key="1">
    <source>
        <dbReference type="SAM" id="Phobius"/>
    </source>
</evidence>
<protein>
    <recommendedName>
        <fullName evidence="5">DUF4129 domain-containing protein</fullName>
    </recommendedName>
</protein>
<proteinExistence type="predicted"/>
<keyword evidence="1" id="KW-0812">Transmembrane</keyword>
<keyword evidence="1" id="KW-1133">Transmembrane helix</keyword>
<dbReference type="AlphaFoldDB" id="A0A062VBM9"/>